<name>A0A7K4BZM7_9ARCH</name>
<dbReference type="Proteomes" id="UP000526302">
    <property type="component" value="Unassembled WGS sequence"/>
</dbReference>
<dbReference type="Pfam" id="PF13238">
    <property type="entry name" value="AAA_18"/>
    <property type="match status" value="1"/>
</dbReference>
<keyword evidence="2" id="KW-0698">rRNA processing</keyword>
<dbReference type="EMBL" id="JAAZKV010000018">
    <property type="protein sequence ID" value="NMA44677.1"/>
    <property type="molecule type" value="Genomic_DNA"/>
</dbReference>
<keyword evidence="5" id="KW-0418">Kinase</keyword>
<reference evidence="7 8" key="1">
    <citation type="journal article" date="2020" name="Biotechnol. Biofuels">
        <title>New insights from the biogas microbiome by comprehensive genome-resolved metagenomics of nearly 1600 species originating from multiple anaerobic digesters.</title>
        <authorList>
            <person name="Campanaro S."/>
            <person name="Treu L."/>
            <person name="Rodriguez-R L.M."/>
            <person name="Kovalovszki A."/>
            <person name="Ziels R.M."/>
            <person name="Maus I."/>
            <person name="Zhu X."/>
            <person name="Kougias P.G."/>
            <person name="Basile A."/>
            <person name="Luo G."/>
            <person name="Schluter A."/>
            <person name="Konstantinidis K.T."/>
            <person name="Angelidaki I."/>
        </authorList>
    </citation>
    <scope>NUCLEOTIDE SEQUENCE [LARGE SCALE GENOMIC DNA]</scope>
    <source>
        <strain evidence="7">AS22ysBPME_79</strain>
    </source>
</reference>
<dbReference type="AlphaFoldDB" id="A0A7K4BZM7"/>
<comment type="caution">
    <text evidence="7">The sequence shown here is derived from an EMBL/GenBank/DDBJ whole genome shotgun (WGS) entry which is preliminary data.</text>
</comment>
<dbReference type="GO" id="GO:0006364">
    <property type="term" value="P:rRNA processing"/>
    <property type="evidence" value="ECO:0007669"/>
    <property type="project" value="UniProtKB-KW"/>
</dbReference>
<keyword evidence="3" id="KW-0808">Transferase</keyword>
<evidence type="ECO:0000256" key="1">
    <source>
        <dbReference type="ARBA" id="ARBA00022517"/>
    </source>
</evidence>
<dbReference type="GO" id="GO:0016887">
    <property type="term" value="F:ATP hydrolysis activity"/>
    <property type="evidence" value="ECO:0007669"/>
    <property type="project" value="InterPro"/>
</dbReference>
<dbReference type="Gene3D" id="3.40.50.300">
    <property type="entry name" value="P-loop containing nucleotide triphosphate hydrolases"/>
    <property type="match status" value="1"/>
</dbReference>
<evidence type="ECO:0000313" key="8">
    <source>
        <dbReference type="Proteomes" id="UP000526302"/>
    </source>
</evidence>
<dbReference type="SUPFAM" id="SSF52540">
    <property type="entry name" value="P-loop containing nucleoside triphosphate hydrolases"/>
    <property type="match status" value="1"/>
</dbReference>
<dbReference type="PANTHER" id="PTHR12595">
    <property type="entry name" value="POS9-ACTIVATING FACTOR FAP7-RELATED"/>
    <property type="match status" value="1"/>
</dbReference>
<dbReference type="InterPro" id="IPR027417">
    <property type="entry name" value="P-loop_NTPase"/>
</dbReference>
<gene>
    <name evidence="7" type="ORF">GX950_02590</name>
</gene>
<organism evidence="7 8">
    <name type="scientific">Candidatus Iainarchaeum sp</name>
    <dbReference type="NCBI Taxonomy" id="3101447"/>
    <lineage>
        <taxon>Archaea</taxon>
        <taxon>Candidatus Iainarchaeota</taxon>
        <taxon>Candidatus Iainarchaeia</taxon>
        <taxon>Candidatus Iainarchaeales</taxon>
        <taxon>Candidatus Iainarchaeaceae</taxon>
        <taxon>Candidatus Iainarchaeum</taxon>
    </lineage>
</organism>
<evidence type="ECO:0000256" key="5">
    <source>
        <dbReference type="ARBA" id="ARBA00022777"/>
    </source>
</evidence>
<keyword evidence="4" id="KW-0547">Nucleotide-binding</keyword>
<evidence type="ECO:0000256" key="2">
    <source>
        <dbReference type="ARBA" id="ARBA00022552"/>
    </source>
</evidence>
<protein>
    <submittedName>
        <fullName evidence="7">AAA family ATPase</fullName>
    </submittedName>
</protein>
<keyword evidence="6" id="KW-0067">ATP-binding</keyword>
<dbReference type="GO" id="GO:0005524">
    <property type="term" value="F:ATP binding"/>
    <property type="evidence" value="ECO:0007669"/>
    <property type="project" value="UniProtKB-KW"/>
</dbReference>
<dbReference type="PANTHER" id="PTHR12595:SF0">
    <property type="entry name" value="ADENYLATE KINASE ISOENZYME 6"/>
    <property type="match status" value="1"/>
</dbReference>
<keyword evidence="1" id="KW-0690">Ribosome biogenesis</keyword>
<sequence>MKILITGTPGCGKTTLAKGLAKKLKFECINEKDFALKNSIGEFNEENELEIPIKLFEKKMNNFLKTKKNIIIEGHTLCEMKLLVDLVILIKIDPEELQLRLEQRNYADLKIMDNVFCEGIEYCHKKLKKNYKKFHIIESKNNPALTLAEALFLVNSQK</sequence>
<evidence type="ECO:0000256" key="6">
    <source>
        <dbReference type="ARBA" id="ARBA00022840"/>
    </source>
</evidence>
<dbReference type="InterPro" id="IPR020618">
    <property type="entry name" value="Adenyl_kinase_AK6"/>
</dbReference>
<evidence type="ECO:0000313" key="7">
    <source>
        <dbReference type="EMBL" id="NMA44677.1"/>
    </source>
</evidence>
<evidence type="ECO:0000256" key="3">
    <source>
        <dbReference type="ARBA" id="ARBA00022679"/>
    </source>
</evidence>
<dbReference type="GO" id="GO:0004017">
    <property type="term" value="F:AMP kinase activity"/>
    <property type="evidence" value="ECO:0007669"/>
    <property type="project" value="InterPro"/>
</dbReference>
<proteinExistence type="predicted"/>
<accession>A0A7K4BZM7</accession>
<evidence type="ECO:0000256" key="4">
    <source>
        <dbReference type="ARBA" id="ARBA00022741"/>
    </source>
</evidence>